<evidence type="ECO:0000313" key="3">
    <source>
        <dbReference type="EMBL" id="ASJ73434.1"/>
    </source>
</evidence>
<reference evidence="3 4" key="1">
    <citation type="submission" date="2016-12" db="EMBL/GenBank/DDBJ databases">
        <authorList>
            <person name="Song W.-J."/>
            <person name="Kurnit D.M."/>
        </authorList>
    </citation>
    <scope>NUCLEOTIDE SEQUENCE [LARGE SCALE GENOMIC DNA]</scope>
    <source>
        <strain evidence="3 4">IMCC3135</strain>
    </source>
</reference>
<dbReference type="Proteomes" id="UP000250079">
    <property type="component" value="Chromosome"/>
</dbReference>
<keyword evidence="1" id="KW-0175">Coiled coil</keyword>
<feature type="coiled-coil region" evidence="1">
    <location>
        <begin position="3"/>
        <end position="30"/>
    </location>
</feature>
<dbReference type="AlphaFoldDB" id="A0A2Z2P1H5"/>
<accession>A0A2Z2P1H5</accession>
<dbReference type="KEGG" id="gai:IMCC3135_16760"/>
<keyword evidence="4" id="KW-1185">Reference proteome</keyword>
<sequence>MRIDNTQSSLASTEAQLLTLNAQRTAEQREGETLQSMMTARLADKDELIASLQRQMAKPPKDPEGAADKDIGDA</sequence>
<gene>
    <name evidence="3" type="ORF">IMCC3135_16760</name>
</gene>
<evidence type="ECO:0000256" key="1">
    <source>
        <dbReference type="SAM" id="Coils"/>
    </source>
</evidence>
<feature type="region of interest" description="Disordered" evidence="2">
    <location>
        <begin position="52"/>
        <end position="74"/>
    </location>
</feature>
<organism evidence="3 4">
    <name type="scientific">Granulosicoccus antarcticus IMCC3135</name>
    <dbReference type="NCBI Taxonomy" id="1192854"/>
    <lineage>
        <taxon>Bacteria</taxon>
        <taxon>Pseudomonadati</taxon>
        <taxon>Pseudomonadota</taxon>
        <taxon>Gammaproteobacteria</taxon>
        <taxon>Chromatiales</taxon>
        <taxon>Granulosicoccaceae</taxon>
        <taxon>Granulosicoccus</taxon>
    </lineage>
</organism>
<name>A0A2Z2P1H5_9GAMM</name>
<dbReference type="RefSeq" id="WP_088918628.1">
    <property type="nucleotide sequence ID" value="NZ_CP018632.1"/>
</dbReference>
<evidence type="ECO:0000256" key="2">
    <source>
        <dbReference type="SAM" id="MobiDB-lite"/>
    </source>
</evidence>
<proteinExistence type="predicted"/>
<evidence type="ECO:0000313" key="4">
    <source>
        <dbReference type="Proteomes" id="UP000250079"/>
    </source>
</evidence>
<feature type="compositionally biased region" description="Basic and acidic residues" evidence="2">
    <location>
        <begin position="59"/>
        <end position="74"/>
    </location>
</feature>
<protein>
    <submittedName>
        <fullName evidence="3">Uncharacterized protein</fullName>
    </submittedName>
</protein>
<dbReference type="EMBL" id="CP018632">
    <property type="protein sequence ID" value="ASJ73434.1"/>
    <property type="molecule type" value="Genomic_DNA"/>
</dbReference>